<name>A0ABU7RHY7_9BACT</name>
<keyword evidence="7" id="KW-0139">CF(1)</keyword>
<dbReference type="PROSITE" id="PS00389">
    <property type="entry name" value="ATPASE_DELTA"/>
    <property type="match status" value="1"/>
</dbReference>
<keyword evidence="4 7" id="KW-0406">Ion transport</keyword>
<dbReference type="InterPro" id="IPR000711">
    <property type="entry name" value="ATPase_OSCP/dsu"/>
</dbReference>
<evidence type="ECO:0000256" key="6">
    <source>
        <dbReference type="ARBA" id="ARBA00023310"/>
    </source>
</evidence>
<keyword evidence="6 7" id="KW-0066">ATP synthesis</keyword>
<dbReference type="SUPFAM" id="SSF47928">
    <property type="entry name" value="N-terminal domain of the delta subunit of the F1F0-ATP synthase"/>
    <property type="match status" value="1"/>
</dbReference>
<dbReference type="Proteomes" id="UP001357452">
    <property type="component" value="Unassembled WGS sequence"/>
</dbReference>
<evidence type="ECO:0000256" key="5">
    <source>
        <dbReference type="ARBA" id="ARBA00023136"/>
    </source>
</evidence>
<dbReference type="HAMAP" id="MF_01416">
    <property type="entry name" value="ATP_synth_delta_bact"/>
    <property type="match status" value="1"/>
</dbReference>
<accession>A0ABU7RHY7</accession>
<protein>
    <recommendedName>
        <fullName evidence="7">ATP synthase subunit delta</fullName>
    </recommendedName>
    <alternativeName>
        <fullName evidence="7">ATP synthase F(1) sector subunit delta</fullName>
    </alternativeName>
    <alternativeName>
        <fullName evidence="7">F-type ATPase subunit delta</fullName>
        <shortName evidence="7">F-ATPase subunit delta</shortName>
    </alternativeName>
</protein>
<sequence length="187" mass="20923">MLNPRLAYRYAKALLEIAVEKGQLEEVFQDVQWLKAICKSNPDFVSLLRSPIIKADKKQKIVAAITDGKVNPITQGFIRLLISKAREAVLPEILGEFVNQYKAHKNINTVTLTAAVPVSDSVKENIVAQVKKVANIENVELEEKVDPSIIGGFVLQLGDQMVDASIAYDLREVAKQFNNNDFIYKVR</sequence>
<keyword evidence="2 7" id="KW-0813">Transport</keyword>
<keyword evidence="5 7" id="KW-0472">Membrane</keyword>
<gene>
    <name evidence="7 8" type="primary">atpH</name>
    <name evidence="8" type="ORF">V2H41_09825</name>
</gene>
<keyword evidence="9" id="KW-1185">Reference proteome</keyword>
<comment type="subcellular location">
    <subcellularLocation>
        <location evidence="7">Cell membrane</location>
        <topology evidence="7">Peripheral membrane protein</topology>
    </subcellularLocation>
    <subcellularLocation>
        <location evidence="1">Membrane</location>
    </subcellularLocation>
</comment>
<dbReference type="Gene3D" id="1.10.520.20">
    <property type="entry name" value="N-terminal domain of the delta subunit of the F1F0-ATP synthase"/>
    <property type="match status" value="1"/>
</dbReference>
<evidence type="ECO:0000313" key="8">
    <source>
        <dbReference type="EMBL" id="MEE6187572.1"/>
    </source>
</evidence>
<comment type="similarity">
    <text evidence="7">Belongs to the ATPase delta chain family.</text>
</comment>
<organism evidence="8 9">
    <name type="scientific">Niabella digestorum</name>
    <dbReference type="NCBI Taxonomy" id="3117701"/>
    <lineage>
        <taxon>Bacteria</taxon>
        <taxon>Pseudomonadati</taxon>
        <taxon>Bacteroidota</taxon>
        <taxon>Chitinophagia</taxon>
        <taxon>Chitinophagales</taxon>
        <taxon>Chitinophagaceae</taxon>
        <taxon>Niabella</taxon>
    </lineage>
</organism>
<evidence type="ECO:0000256" key="1">
    <source>
        <dbReference type="ARBA" id="ARBA00004370"/>
    </source>
</evidence>
<comment type="function">
    <text evidence="7">F(1)F(0) ATP synthase produces ATP from ADP in the presence of a proton or sodium gradient. F-type ATPases consist of two structural domains, F(1) containing the extramembraneous catalytic core and F(0) containing the membrane proton channel, linked together by a central stalk and a peripheral stalk. During catalysis, ATP synthesis in the catalytic domain of F(1) is coupled via a rotary mechanism of the central stalk subunits to proton translocation.</text>
</comment>
<keyword evidence="7" id="KW-1003">Cell membrane</keyword>
<dbReference type="RefSeq" id="WP_330974981.1">
    <property type="nucleotide sequence ID" value="NZ_JAZGLY010000005.1"/>
</dbReference>
<reference evidence="8 9" key="1">
    <citation type="submission" date="2024-01" db="EMBL/GenBank/DDBJ databases">
        <title>Niabella digestum sp. nov., isolated from waste digestion system.</title>
        <authorList>
            <person name="Zhang L."/>
        </authorList>
    </citation>
    <scope>NUCLEOTIDE SEQUENCE [LARGE SCALE GENOMIC DNA]</scope>
    <source>
        <strain evidence="8 9">A18</strain>
    </source>
</reference>
<keyword evidence="3 7" id="KW-0375">Hydrogen ion transport</keyword>
<dbReference type="NCBIfam" id="TIGR01145">
    <property type="entry name" value="ATP_synt_delta"/>
    <property type="match status" value="1"/>
</dbReference>
<dbReference type="Pfam" id="PF00213">
    <property type="entry name" value="OSCP"/>
    <property type="match status" value="1"/>
</dbReference>
<proteinExistence type="inferred from homology"/>
<dbReference type="PANTHER" id="PTHR11910">
    <property type="entry name" value="ATP SYNTHASE DELTA CHAIN"/>
    <property type="match status" value="1"/>
</dbReference>
<evidence type="ECO:0000256" key="2">
    <source>
        <dbReference type="ARBA" id="ARBA00022448"/>
    </source>
</evidence>
<evidence type="ECO:0000256" key="3">
    <source>
        <dbReference type="ARBA" id="ARBA00022781"/>
    </source>
</evidence>
<dbReference type="EMBL" id="JAZGLY010000005">
    <property type="protein sequence ID" value="MEE6187572.1"/>
    <property type="molecule type" value="Genomic_DNA"/>
</dbReference>
<dbReference type="InterPro" id="IPR020781">
    <property type="entry name" value="ATPase_OSCP/d_CS"/>
</dbReference>
<dbReference type="InterPro" id="IPR026015">
    <property type="entry name" value="ATP_synth_OSCP/delta_N_sf"/>
</dbReference>
<dbReference type="PRINTS" id="PR00125">
    <property type="entry name" value="ATPASEDELTA"/>
</dbReference>
<comment type="function">
    <text evidence="7">This protein is part of the stalk that links CF(0) to CF(1). It either transmits conformational changes from CF(0) to CF(1) or is implicated in proton conduction.</text>
</comment>
<comment type="caution">
    <text evidence="8">The sequence shown here is derived from an EMBL/GenBank/DDBJ whole genome shotgun (WGS) entry which is preliminary data.</text>
</comment>
<evidence type="ECO:0000313" key="9">
    <source>
        <dbReference type="Proteomes" id="UP001357452"/>
    </source>
</evidence>
<evidence type="ECO:0000256" key="7">
    <source>
        <dbReference type="HAMAP-Rule" id="MF_01416"/>
    </source>
</evidence>
<evidence type="ECO:0000256" key="4">
    <source>
        <dbReference type="ARBA" id="ARBA00023065"/>
    </source>
</evidence>